<dbReference type="HOGENOM" id="CLU_3260585_0_0_1"/>
<evidence type="ECO:0000256" key="1">
    <source>
        <dbReference type="SAM" id="MobiDB-lite"/>
    </source>
</evidence>
<organism evidence="2">
    <name type="scientific">Fusarium oxysporum f. sp. vasinfectum 25433</name>
    <dbReference type="NCBI Taxonomy" id="1089449"/>
    <lineage>
        <taxon>Eukaryota</taxon>
        <taxon>Fungi</taxon>
        <taxon>Dikarya</taxon>
        <taxon>Ascomycota</taxon>
        <taxon>Pezizomycotina</taxon>
        <taxon>Sordariomycetes</taxon>
        <taxon>Hypocreomycetidae</taxon>
        <taxon>Hypocreales</taxon>
        <taxon>Nectriaceae</taxon>
        <taxon>Fusarium</taxon>
        <taxon>Fusarium oxysporum species complex</taxon>
    </lineage>
</organism>
<accession>X0KVF5</accession>
<dbReference type="AlphaFoldDB" id="X0KVF5"/>
<protein>
    <submittedName>
        <fullName evidence="2">Uncharacterized protein</fullName>
    </submittedName>
</protein>
<feature type="region of interest" description="Disordered" evidence="1">
    <location>
        <begin position="1"/>
        <end position="26"/>
    </location>
</feature>
<name>X0KVF5_FUSOX</name>
<reference evidence="2" key="1">
    <citation type="submission" date="2011-11" db="EMBL/GenBank/DDBJ databases">
        <title>The Genome Sequence of Fusarium oxysporum Cotton.</title>
        <authorList>
            <consortium name="The Broad Institute Genome Sequencing Platform"/>
            <person name="Ma L.-J."/>
            <person name="Gale L.R."/>
            <person name="Schwartz D.C."/>
            <person name="Zhou S."/>
            <person name="Corby-Kistler H."/>
            <person name="Young S.K."/>
            <person name="Zeng Q."/>
            <person name="Gargeya S."/>
            <person name="Fitzgerald M."/>
            <person name="Haas B."/>
            <person name="Abouelleil A."/>
            <person name="Alvarado L."/>
            <person name="Arachchi H.M."/>
            <person name="Berlin A."/>
            <person name="Brown A."/>
            <person name="Chapman S.B."/>
            <person name="Chen Z."/>
            <person name="Dunbar C."/>
            <person name="Freedman E."/>
            <person name="Gearin G."/>
            <person name="Goldberg J."/>
            <person name="Griggs A."/>
            <person name="Gujja S."/>
            <person name="Heiman D."/>
            <person name="Howarth C."/>
            <person name="Larson L."/>
            <person name="Lui A."/>
            <person name="MacDonald P.J.P."/>
            <person name="Montmayeur A."/>
            <person name="Murphy C."/>
            <person name="Neiman D."/>
            <person name="Pearson M."/>
            <person name="Priest M."/>
            <person name="Roberts A."/>
            <person name="Saif S."/>
            <person name="Shea T."/>
            <person name="Shenoy N."/>
            <person name="Sisk P."/>
            <person name="Stolte C."/>
            <person name="Sykes S."/>
            <person name="Wortman J."/>
            <person name="Nusbaum C."/>
            <person name="Birren B."/>
        </authorList>
    </citation>
    <scope>NUCLEOTIDE SEQUENCE [LARGE SCALE GENOMIC DNA]</scope>
    <source>
        <strain evidence="2">25433</strain>
    </source>
</reference>
<proteinExistence type="predicted"/>
<dbReference type="EMBL" id="JH658244">
    <property type="protein sequence ID" value="EXM12661.1"/>
    <property type="molecule type" value="Genomic_DNA"/>
</dbReference>
<gene>
    <name evidence="2" type="ORF">FOTG_18851</name>
</gene>
<sequence length="42" mass="4488">MASETPHSRRTSSTASKMATPPPISLPGLLRVWTGATLNPIR</sequence>
<reference evidence="2" key="2">
    <citation type="submission" date="2012-05" db="EMBL/GenBank/DDBJ databases">
        <title>The Genome Annotation of Fusarium oxysporum Cotton.</title>
        <authorList>
            <consortium name="The Broad Institute Genomics Platform"/>
            <person name="Ma L.-J."/>
            <person name="Corby-Kistler H."/>
            <person name="Broz K."/>
            <person name="Gale L.R."/>
            <person name="Jonkers W."/>
            <person name="O'Donnell K."/>
            <person name="Ploetz R."/>
            <person name="Steinberg C."/>
            <person name="Schwartz D.C."/>
            <person name="VanEtten H."/>
            <person name="Zhou S."/>
            <person name="Young S.K."/>
            <person name="Zeng Q."/>
            <person name="Gargeya S."/>
            <person name="Fitzgerald M."/>
            <person name="Abouelleil A."/>
            <person name="Alvarado L."/>
            <person name="Chapman S.B."/>
            <person name="Gainer-Dewar J."/>
            <person name="Goldberg J."/>
            <person name="Griggs A."/>
            <person name="Gujja S."/>
            <person name="Hansen M."/>
            <person name="Howarth C."/>
            <person name="Imamovic A."/>
            <person name="Ireland A."/>
            <person name="Larimer J."/>
            <person name="McCowan C."/>
            <person name="Murphy C."/>
            <person name="Pearson M."/>
            <person name="Poon T.W."/>
            <person name="Priest M."/>
            <person name="Roberts A."/>
            <person name="Saif S."/>
            <person name="Shea T."/>
            <person name="Sykes S."/>
            <person name="Wortman J."/>
            <person name="Nusbaum C."/>
            <person name="Birren B."/>
        </authorList>
    </citation>
    <scope>NUCLEOTIDE SEQUENCE</scope>
    <source>
        <strain evidence="2">25433</strain>
    </source>
</reference>
<dbReference type="Proteomes" id="UP000030701">
    <property type="component" value="Unassembled WGS sequence"/>
</dbReference>
<evidence type="ECO:0000313" key="2">
    <source>
        <dbReference type="EMBL" id="EXM12661.1"/>
    </source>
</evidence>